<name>A0ACB9TGG4_HOLOL</name>
<dbReference type="EMBL" id="CM043017">
    <property type="protein sequence ID" value="KAI4465913.1"/>
    <property type="molecule type" value="Genomic_DNA"/>
</dbReference>
<comment type="caution">
    <text evidence="1">The sequence shown here is derived from an EMBL/GenBank/DDBJ whole genome shotgun (WGS) entry which is preliminary data.</text>
</comment>
<protein>
    <submittedName>
        <fullName evidence="1">Zinc finger protein</fullName>
    </submittedName>
</protein>
<dbReference type="Proteomes" id="UP001056778">
    <property type="component" value="Chromosome 3"/>
</dbReference>
<gene>
    <name evidence="1" type="ORF">MML48_3g00018229</name>
</gene>
<evidence type="ECO:0000313" key="2">
    <source>
        <dbReference type="Proteomes" id="UP001056778"/>
    </source>
</evidence>
<keyword evidence="2" id="KW-1185">Reference proteome</keyword>
<sequence length="831" mass="95298">MINSCNKIIMEKLCRSCMCESTNAKNLFETKNAFGDQTHIVADMFMACASVEITKDDPLPKIICTQCELKLSVAFEFKQQSEKTDSTLRQLLVTQAADEEIEIKPDVNDYYADNDNGNISDSNESTTSKSEKYVFRCKFCLKGFRSKNGYKLHLQRHINEKLHSCHICQEKFSKANLHKHLKSVHKTDAEYNTYTCEVCGLTFSKSSLLSKHLEEHQNEILVVKDATNEKDKIDKSDTDRYECKFCSKTLITYMGLKIHERRHTGNNLHTCGVCKKTFTKSNHLKRHMLTHGIKVEVKKAAVRADKDKKIMQCEFCDRKFKYKKSFSQHMQNEHGISDESDVPLSNLIEKNEIIADEKATTLQKENDANEIQGTNNDVGTNIDNIPDNEFLLMTKSTRCYTCHVCNAQFVRSNHLTRHMTFHKAVLVHKCDRCDKAFATPEFLAKHTQEDHIDKPYTCTICDKTYSRGEHLIRHLKVHLNPTEIDIKCSICEKEFTRSDHLARHIKLHLQQDKRHVCKECGKAFNRLDNLKTHQRIHTGQKDNSKLHLCIYCGKEFNNSSNMIVHMRRHTGERPYKCTQCGKGFPRSHDLKCHERTHSGEKPYICALCGKAFNKSNKLLRHTRVHTGERPYACNLCGRAFTQSNDLALHMRRHTGARPYACGMCPARFIQSGQLKAHRRSTGHWMETQPDLKGGHRVEPVVPLVDPVPIKFKTHGKKKLEEEIIQEEANDHPPVCNSDSDALMKPVVVEETKLMSTYTTNDMVTFSTSSQNIDELNERIKSEVQNNCTGGSISSDSKEQIDQQNDPNTFQIYNTIAPTSSSYSYTTYQSFG</sequence>
<evidence type="ECO:0000313" key="1">
    <source>
        <dbReference type="EMBL" id="KAI4465913.1"/>
    </source>
</evidence>
<accession>A0ACB9TGG4</accession>
<reference evidence="1" key="1">
    <citation type="submission" date="2022-04" db="EMBL/GenBank/DDBJ databases">
        <title>Chromosome-scale genome assembly of Holotrichia oblita Faldermann.</title>
        <authorList>
            <person name="Rongchong L."/>
        </authorList>
    </citation>
    <scope>NUCLEOTIDE SEQUENCE</scope>
    <source>
        <strain evidence="1">81SQS9</strain>
    </source>
</reference>
<organism evidence="1 2">
    <name type="scientific">Holotrichia oblita</name>
    <name type="common">Chafer beetle</name>
    <dbReference type="NCBI Taxonomy" id="644536"/>
    <lineage>
        <taxon>Eukaryota</taxon>
        <taxon>Metazoa</taxon>
        <taxon>Ecdysozoa</taxon>
        <taxon>Arthropoda</taxon>
        <taxon>Hexapoda</taxon>
        <taxon>Insecta</taxon>
        <taxon>Pterygota</taxon>
        <taxon>Neoptera</taxon>
        <taxon>Endopterygota</taxon>
        <taxon>Coleoptera</taxon>
        <taxon>Polyphaga</taxon>
        <taxon>Scarabaeiformia</taxon>
        <taxon>Scarabaeidae</taxon>
        <taxon>Melolonthinae</taxon>
        <taxon>Holotrichia</taxon>
    </lineage>
</organism>
<proteinExistence type="predicted"/>